<sequence>MNARRPRRSKMIITVATGPIPHEWAAASPFAGLEVCATAGWQVTAGSPVPRFDEDFWDCSGVVGLPKGLAYSARCVNFAKIVDPALRLTAKEYVFALLAPEHESVLALPHANRDHVKPPTASHLAKATTAWMNYVTGQGLSCLAEVLQEHCDAYRLMRSQGLRKNSRPVSAATLASALQPVKEMADYGAVFSVDGYRPGFKPWPKQTMVQLVGRKVNPAGDTLPVAEEVFAPTVAAALFLVETVGPLVAAEYGTLESRRDSQCKERIGDEELAALQGVLDRYVREGSPLPECNERQVPRRITRGWAPQDPMLRLDFNALWRQATGYGSVFDAHIPLIRPLLVQALGRVGLAGAFGRDAALIPRADDPKTLVPWTAPLTADGLRDLVQVLVGTCRILVAALSGMRASELDELTGDSAQEPVQVSGGTSRFRLASKLVKGKPLGGIDEQWVVLEPAWRAVKLAAQLRNAEGEDPVFSAQQLSYLHERLREWVNGEAGQGLGLAAIPPGPVNGRMLRKTLALELAHRPGGLLASKIHLKHITVVTTEGYAMRPGGSQGSLLAEMEREAAGHQLELTRQAFEDFRAGRMPAGPGARELIAAFEHIDTQLKDHDAGTATVLDSDRRLENLLRQQSKHLHLQAANYCWFRDPSRALCLKLAGTPTADKPLAGMCDSARCPQATHHPCHLPVWQSQVTSGKVFLDNPRFPKGEKTRLSVEVERAQRVTNEIIVASTSGG</sequence>
<name>A0ABV6VAU7_9ACTN</name>
<dbReference type="SUPFAM" id="SSF56349">
    <property type="entry name" value="DNA breaking-rejoining enzymes"/>
    <property type="match status" value="1"/>
</dbReference>
<evidence type="ECO:0000313" key="1">
    <source>
        <dbReference type="EMBL" id="MFC1410766.1"/>
    </source>
</evidence>
<reference evidence="1 2" key="1">
    <citation type="submission" date="2024-09" db="EMBL/GenBank/DDBJ databases">
        <authorList>
            <person name="Lee S.D."/>
        </authorList>
    </citation>
    <scope>NUCLEOTIDE SEQUENCE [LARGE SCALE GENOMIC DNA]</scope>
    <source>
        <strain evidence="1 2">N1-1</strain>
    </source>
</reference>
<keyword evidence="2" id="KW-1185">Reference proteome</keyword>
<comment type="caution">
    <text evidence="1">The sequence shown here is derived from an EMBL/GenBank/DDBJ whole genome shotgun (WGS) entry which is preliminary data.</text>
</comment>
<evidence type="ECO:0000313" key="2">
    <source>
        <dbReference type="Proteomes" id="UP001592582"/>
    </source>
</evidence>
<gene>
    <name evidence="1" type="ORF">ACEZDG_15990</name>
</gene>
<protein>
    <submittedName>
        <fullName evidence="1">Uncharacterized protein</fullName>
    </submittedName>
</protein>
<organism evidence="1 2">
    <name type="scientific">Streptacidiphilus alkalitolerans</name>
    <dbReference type="NCBI Taxonomy" id="3342712"/>
    <lineage>
        <taxon>Bacteria</taxon>
        <taxon>Bacillati</taxon>
        <taxon>Actinomycetota</taxon>
        <taxon>Actinomycetes</taxon>
        <taxon>Kitasatosporales</taxon>
        <taxon>Streptomycetaceae</taxon>
        <taxon>Streptacidiphilus</taxon>
    </lineage>
</organism>
<dbReference type="InterPro" id="IPR011010">
    <property type="entry name" value="DNA_brk_join_enz"/>
</dbReference>
<accession>A0ABV6VAU7</accession>
<proteinExistence type="predicted"/>
<dbReference type="Proteomes" id="UP001592582">
    <property type="component" value="Unassembled WGS sequence"/>
</dbReference>
<dbReference type="EMBL" id="JBHEZX010000006">
    <property type="protein sequence ID" value="MFC1410766.1"/>
    <property type="molecule type" value="Genomic_DNA"/>
</dbReference>